<protein>
    <submittedName>
        <fullName evidence="2">Uncharacterized protein</fullName>
    </submittedName>
</protein>
<evidence type="ECO:0000313" key="3">
    <source>
        <dbReference type="Proteomes" id="UP000199072"/>
    </source>
</evidence>
<keyword evidence="1" id="KW-0732">Signal</keyword>
<dbReference type="OrthoDB" id="1442641at2"/>
<organism evidence="2 3">
    <name type="scientific">Mucilaginibacter pineti</name>
    <dbReference type="NCBI Taxonomy" id="1391627"/>
    <lineage>
        <taxon>Bacteria</taxon>
        <taxon>Pseudomonadati</taxon>
        <taxon>Bacteroidota</taxon>
        <taxon>Sphingobacteriia</taxon>
        <taxon>Sphingobacteriales</taxon>
        <taxon>Sphingobacteriaceae</taxon>
        <taxon>Mucilaginibacter</taxon>
    </lineage>
</organism>
<evidence type="ECO:0000313" key="2">
    <source>
        <dbReference type="EMBL" id="SDF15541.1"/>
    </source>
</evidence>
<dbReference type="AlphaFoldDB" id="A0A1G7IS93"/>
<proteinExistence type="predicted"/>
<evidence type="ECO:0000256" key="1">
    <source>
        <dbReference type="SAM" id="SignalP"/>
    </source>
</evidence>
<accession>A0A1G7IS93</accession>
<dbReference type="Proteomes" id="UP000199072">
    <property type="component" value="Unassembled WGS sequence"/>
</dbReference>
<gene>
    <name evidence="2" type="ORF">SAMN05216464_113143</name>
</gene>
<sequence>MKKQLFLLFAVLVLSSGHLIAQSKTIYLTETAGVFAIGTKNGAGTFTAMTDADLKALVIKGGLKFDRSGLAATTTMKIESKAAAGTLTDVTAVTATFRLAANQYTFVGGDANAAIKILKITLTPAAPAVAKTYDDIGSTAPPETPDPQTNNNTAYASWRDYVINNKSPYLNIIKGRQRYFPDRNIAYICIDPYGNIIGKKPVNLDQDDDIVLLMIVPDDASYDNYSVNDNDAQYAPTDLAFRPSDALNNNVINSEDKTPVKYTVKAFDKGPYTSSDVTFTLMNGTKVLNEFTVHINPLYHLGLGVSYVSTSLESPDYQLVPLTSTTNTIKAVNTGRRTFLTVNAIWYWWSTFKYFKGDPLTRGRDVLKEPNLITRINPTFGVGLKGNLENNFFGGFNFEFARGGSLSAGWHYGKVTKLLDDKFQLGVSEFAGQQADIKTTDSWRWGGFFGVTLDTRIFNRLFSSSKATP</sequence>
<dbReference type="RefSeq" id="WP_091153352.1">
    <property type="nucleotide sequence ID" value="NZ_FNAI01000013.1"/>
</dbReference>
<feature type="signal peptide" evidence="1">
    <location>
        <begin position="1"/>
        <end position="21"/>
    </location>
</feature>
<feature type="chain" id="PRO_5011769792" evidence="1">
    <location>
        <begin position="22"/>
        <end position="469"/>
    </location>
</feature>
<name>A0A1G7IS93_9SPHI</name>
<dbReference type="EMBL" id="FNAI01000013">
    <property type="protein sequence ID" value="SDF15541.1"/>
    <property type="molecule type" value="Genomic_DNA"/>
</dbReference>
<reference evidence="2 3" key="1">
    <citation type="submission" date="2016-10" db="EMBL/GenBank/DDBJ databases">
        <authorList>
            <person name="de Groot N.N."/>
        </authorList>
    </citation>
    <scope>NUCLEOTIDE SEQUENCE [LARGE SCALE GENOMIC DNA]</scope>
    <source>
        <strain evidence="2 3">47C3B</strain>
    </source>
</reference>
<dbReference type="STRING" id="1391627.SAMN05216464_113143"/>
<keyword evidence="3" id="KW-1185">Reference proteome</keyword>